<dbReference type="EMBL" id="MGEJ01000011">
    <property type="protein sequence ID" value="OGL81027.1"/>
    <property type="molecule type" value="Genomic_DNA"/>
</dbReference>
<dbReference type="InterPro" id="IPR005148">
    <property type="entry name" value="Arg-tRNA-synth_N"/>
</dbReference>
<evidence type="ECO:0000256" key="9">
    <source>
        <dbReference type="HAMAP-Rule" id="MF_00123"/>
    </source>
</evidence>
<evidence type="ECO:0000256" key="3">
    <source>
        <dbReference type="ARBA" id="ARBA00022598"/>
    </source>
</evidence>
<dbReference type="AlphaFoldDB" id="A0A1F7UTP2"/>
<comment type="caution">
    <text evidence="9">Lacks conserved residue(s) required for the propagation of feature annotation.</text>
</comment>
<dbReference type="PANTHER" id="PTHR11956">
    <property type="entry name" value="ARGINYL-TRNA SYNTHETASE"/>
    <property type="match status" value="1"/>
</dbReference>
<dbReference type="Pfam" id="PF00750">
    <property type="entry name" value="tRNA-synt_1d"/>
    <property type="match status" value="1"/>
</dbReference>
<evidence type="ECO:0000256" key="11">
    <source>
        <dbReference type="SAM" id="MobiDB-lite"/>
    </source>
</evidence>
<dbReference type="PROSITE" id="PS00178">
    <property type="entry name" value="AA_TRNA_LIGASE_I"/>
    <property type="match status" value="1"/>
</dbReference>
<evidence type="ECO:0000259" key="13">
    <source>
        <dbReference type="SMART" id="SM01016"/>
    </source>
</evidence>
<dbReference type="PANTHER" id="PTHR11956:SF5">
    <property type="entry name" value="ARGININE--TRNA LIGASE, CYTOPLASMIC"/>
    <property type="match status" value="1"/>
</dbReference>
<dbReference type="InterPro" id="IPR001412">
    <property type="entry name" value="aa-tRNA-synth_I_CS"/>
</dbReference>
<dbReference type="InterPro" id="IPR001278">
    <property type="entry name" value="Arg-tRNA-ligase"/>
</dbReference>
<evidence type="ECO:0000256" key="5">
    <source>
        <dbReference type="ARBA" id="ARBA00022840"/>
    </source>
</evidence>
<feature type="region of interest" description="Disordered" evidence="11">
    <location>
        <begin position="100"/>
        <end position="121"/>
    </location>
</feature>
<dbReference type="GO" id="GO:0005524">
    <property type="term" value="F:ATP binding"/>
    <property type="evidence" value="ECO:0007669"/>
    <property type="project" value="UniProtKB-UniRule"/>
</dbReference>
<keyword evidence="6 9" id="KW-0648">Protein biosynthesis</keyword>
<keyword evidence="4 9" id="KW-0547">Nucleotide-binding</keyword>
<keyword evidence="2 9" id="KW-0963">Cytoplasm</keyword>
<gene>
    <name evidence="9" type="primary">argS</name>
    <name evidence="14" type="ORF">A3B21_01285</name>
</gene>
<dbReference type="SUPFAM" id="SSF55190">
    <property type="entry name" value="Arginyl-tRNA synthetase (ArgRS), N-terminal 'additional' domain"/>
    <property type="match status" value="1"/>
</dbReference>
<comment type="catalytic activity">
    <reaction evidence="8 9">
        <text>tRNA(Arg) + L-arginine + ATP = L-arginyl-tRNA(Arg) + AMP + diphosphate</text>
        <dbReference type="Rhea" id="RHEA:20301"/>
        <dbReference type="Rhea" id="RHEA-COMP:9658"/>
        <dbReference type="Rhea" id="RHEA-COMP:9673"/>
        <dbReference type="ChEBI" id="CHEBI:30616"/>
        <dbReference type="ChEBI" id="CHEBI:32682"/>
        <dbReference type="ChEBI" id="CHEBI:33019"/>
        <dbReference type="ChEBI" id="CHEBI:78442"/>
        <dbReference type="ChEBI" id="CHEBI:78513"/>
        <dbReference type="ChEBI" id="CHEBI:456215"/>
        <dbReference type="EC" id="6.1.1.19"/>
    </reaction>
</comment>
<dbReference type="EC" id="6.1.1.19" evidence="9"/>
<comment type="similarity">
    <text evidence="1 9 10">Belongs to the class-I aminoacyl-tRNA synthetase family.</text>
</comment>
<comment type="subcellular location">
    <subcellularLocation>
        <location evidence="9">Cytoplasm</location>
    </subcellularLocation>
</comment>
<comment type="caution">
    <text evidence="14">The sequence shown here is derived from an EMBL/GenBank/DDBJ whole genome shotgun (WGS) entry which is preliminary data.</text>
</comment>
<dbReference type="Gene3D" id="3.40.50.620">
    <property type="entry name" value="HUPs"/>
    <property type="match status" value="1"/>
</dbReference>
<evidence type="ECO:0000313" key="15">
    <source>
        <dbReference type="Proteomes" id="UP000176897"/>
    </source>
</evidence>
<dbReference type="SUPFAM" id="SSF52374">
    <property type="entry name" value="Nucleotidylyl transferase"/>
    <property type="match status" value="1"/>
</dbReference>
<dbReference type="InterPro" id="IPR014729">
    <property type="entry name" value="Rossmann-like_a/b/a_fold"/>
</dbReference>
<dbReference type="GO" id="GO:0006420">
    <property type="term" value="P:arginyl-tRNA aminoacylation"/>
    <property type="evidence" value="ECO:0007669"/>
    <property type="project" value="UniProtKB-UniRule"/>
</dbReference>
<dbReference type="InterPro" id="IPR035684">
    <property type="entry name" value="ArgRS_core"/>
</dbReference>
<feature type="domain" description="DALR anticodon binding" evidence="12">
    <location>
        <begin position="482"/>
        <end position="607"/>
    </location>
</feature>
<dbReference type="InterPro" id="IPR008909">
    <property type="entry name" value="DALR_anticod-bd"/>
</dbReference>
<dbReference type="Pfam" id="PF03485">
    <property type="entry name" value="Arg_tRNA_synt_N"/>
    <property type="match status" value="1"/>
</dbReference>
<dbReference type="GO" id="GO:0005737">
    <property type="term" value="C:cytoplasm"/>
    <property type="evidence" value="ECO:0007669"/>
    <property type="project" value="UniProtKB-SubCell"/>
</dbReference>
<accession>A0A1F7UTP2</accession>
<dbReference type="HAMAP" id="MF_00123">
    <property type="entry name" value="Arg_tRNA_synth"/>
    <property type="match status" value="1"/>
</dbReference>
<dbReference type="SMART" id="SM01016">
    <property type="entry name" value="Arg_tRNA_synt_N"/>
    <property type="match status" value="1"/>
</dbReference>
<evidence type="ECO:0000256" key="2">
    <source>
        <dbReference type="ARBA" id="ARBA00022490"/>
    </source>
</evidence>
<dbReference type="FunFam" id="1.10.730.10:FF:000006">
    <property type="entry name" value="Arginyl-tRNA synthetase 2, mitochondrial"/>
    <property type="match status" value="1"/>
</dbReference>
<comment type="subunit">
    <text evidence="9">Monomer.</text>
</comment>
<evidence type="ECO:0000256" key="4">
    <source>
        <dbReference type="ARBA" id="ARBA00022741"/>
    </source>
</evidence>
<keyword evidence="3 9" id="KW-0436">Ligase</keyword>
<reference evidence="14 15" key="1">
    <citation type="journal article" date="2016" name="Nat. Commun.">
        <title>Thousands of microbial genomes shed light on interconnected biogeochemical processes in an aquifer system.</title>
        <authorList>
            <person name="Anantharaman K."/>
            <person name="Brown C.T."/>
            <person name="Hug L.A."/>
            <person name="Sharon I."/>
            <person name="Castelle C.J."/>
            <person name="Probst A.J."/>
            <person name="Thomas B.C."/>
            <person name="Singh A."/>
            <person name="Wilkins M.J."/>
            <person name="Karaoz U."/>
            <person name="Brodie E.L."/>
            <person name="Williams K.H."/>
            <person name="Hubbard S.S."/>
            <person name="Banfield J.F."/>
        </authorList>
    </citation>
    <scope>NUCLEOTIDE SEQUENCE [LARGE SCALE GENOMIC DNA]</scope>
</reference>
<proteinExistence type="inferred from homology"/>
<sequence>MVLNQAREDIVKILNKAGVKATPADIVFPPNAAMGDFSLPLFALAKEKKIAPGALAQKLQHKLQPQGLVERVEIAGPYVNFWLRRDDVAKVVFTLTPTLSHRGRGSNRQSPSTRGRGQGRGNQRVMMEMVSPNNNKPLHLGHLRNAFLGESVARLLESQGSKIVRACLFNDRGLQIAKAMLAYKLWGKDKTPKSEGMKGDQFVVQWYVLFERKAKEERAGLSPEKSKGLALEKQAEELVRKWEAGDKETLALWKQMSGWALDGINETLKRLGIKFNATYFESQLWKQGKKVVEQGLKKGVFKKDETGAVLIEFPVAAGLQPALPPKILQRADGTAIYATADLALGSEKFRKYKLSRSIWCVGQEQDLYFKQLFAIYQMLGYKWANQCEHMTYGHVFLPEGKMKTREGTVVEADALLDHMLGLIKEEVRTRHDHLNEKEIEDRAEIIAQAAVRYYLLKVAPKTAVHFDPKASIAFTGDTGPYLLYTYARIASILRKAGSNSPQPPLKIRGGEGGVMRGEGMSNLEWHLIFQLARFPEIITQAAQDRGPSHLAQYLYKLAQQFSDFYENSPVLKSAKPTRAFRLALISAIQKTLKQGLHLLTIETVEEM</sequence>
<evidence type="ECO:0000313" key="14">
    <source>
        <dbReference type="EMBL" id="OGL81027.1"/>
    </source>
</evidence>
<dbReference type="Pfam" id="PF05746">
    <property type="entry name" value="DALR_1"/>
    <property type="match status" value="1"/>
</dbReference>
<evidence type="ECO:0000256" key="8">
    <source>
        <dbReference type="ARBA" id="ARBA00049339"/>
    </source>
</evidence>
<name>A0A1F7UTP2_9BACT</name>
<dbReference type="Gene3D" id="3.30.1360.70">
    <property type="entry name" value="Arginyl tRNA synthetase N-terminal domain"/>
    <property type="match status" value="1"/>
</dbReference>
<dbReference type="GO" id="GO:0004814">
    <property type="term" value="F:arginine-tRNA ligase activity"/>
    <property type="evidence" value="ECO:0007669"/>
    <property type="project" value="UniProtKB-UniRule"/>
</dbReference>
<evidence type="ECO:0000256" key="6">
    <source>
        <dbReference type="ARBA" id="ARBA00022917"/>
    </source>
</evidence>
<feature type="domain" description="Arginyl tRNA synthetase N-terminal" evidence="13">
    <location>
        <begin position="4"/>
        <end position="83"/>
    </location>
</feature>
<organism evidence="14 15">
    <name type="scientific">Candidatus Uhrbacteria bacterium RIFCSPLOWO2_01_FULL_47_24</name>
    <dbReference type="NCBI Taxonomy" id="1802401"/>
    <lineage>
        <taxon>Bacteria</taxon>
        <taxon>Candidatus Uhriibacteriota</taxon>
    </lineage>
</organism>
<dbReference type="Gene3D" id="1.10.730.10">
    <property type="entry name" value="Isoleucyl-tRNA Synthetase, Domain 1"/>
    <property type="match status" value="1"/>
</dbReference>
<protein>
    <recommendedName>
        <fullName evidence="9">Arginine--tRNA ligase</fullName>
        <ecNumber evidence="9">6.1.1.19</ecNumber>
    </recommendedName>
    <alternativeName>
        <fullName evidence="9">Arginyl-tRNA synthetase</fullName>
        <shortName evidence="9">ArgRS</shortName>
    </alternativeName>
</protein>
<evidence type="ECO:0000256" key="1">
    <source>
        <dbReference type="ARBA" id="ARBA00005594"/>
    </source>
</evidence>
<dbReference type="PRINTS" id="PR01038">
    <property type="entry name" value="TRNASYNTHARG"/>
</dbReference>
<keyword evidence="5 9" id="KW-0067">ATP-binding</keyword>
<dbReference type="SMART" id="SM00836">
    <property type="entry name" value="DALR_1"/>
    <property type="match status" value="1"/>
</dbReference>
<evidence type="ECO:0000256" key="7">
    <source>
        <dbReference type="ARBA" id="ARBA00023146"/>
    </source>
</evidence>
<evidence type="ECO:0000259" key="12">
    <source>
        <dbReference type="SMART" id="SM00836"/>
    </source>
</evidence>
<keyword evidence="7 9" id="KW-0030">Aminoacyl-tRNA synthetase</keyword>
<dbReference type="SUPFAM" id="SSF47323">
    <property type="entry name" value="Anticodon-binding domain of a subclass of class I aminoacyl-tRNA synthetases"/>
    <property type="match status" value="1"/>
</dbReference>
<dbReference type="NCBIfam" id="TIGR00456">
    <property type="entry name" value="argS"/>
    <property type="match status" value="1"/>
</dbReference>
<dbReference type="InterPro" id="IPR036695">
    <property type="entry name" value="Arg-tRNA-synth_N_sf"/>
</dbReference>
<dbReference type="InterPro" id="IPR009080">
    <property type="entry name" value="tRNAsynth_Ia_anticodon-bd"/>
</dbReference>
<evidence type="ECO:0000256" key="10">
    <source>
        <dbReference type="RuleBase" id="RU363038"/>
    </source>
</evidence>
<dbReference type="Proteomes" id="UP000176897">
    <property type="component" value="Unassembled WGS sequence"/>
</dbReference>
<dbReference type="STRING" id="1802401.A3B21_01285"/>